<dbReference type="AlphaFoldDB" id="A0A0C4EYP8"/>
<proteinExistence type="inferred from homology"/>
<evidence type="ECO:0000313" key="13">
    <source>
        <dbReference type="EnsemblFungi" id="PTTG_05950-t43_1-p1"/>
    </source>
</evidence>
<name>A0A0C4EYP8_PUCT1</name>
<protein>
    <recommendedName>
        <fullName evidence="10">Protein ARV</fullName>
    </recommendedName>
</protein>
<evidence type="ECO:0000256" key="7">
    <source>
        <dbReference type="ARBA" id="ARBA00023055"/>
    </source>
</evidence>
<feature type="transmembrane region" description="Helical" evidence="10">
    <location>
        <begin position="116"/>
        <end position="134"/>
    </location>
</feature>
<dbReference type="GO" id="GO:0016125">
    <property type="term" value="P:sterol metabolic process"/>
    <property type="evidence" value="ECO:0007669"/>
    <property type="project" value="UniProtKB-UniRule"/>
</dbReference>
<dbReference type="GO" id="GO:0032366">
    <property type="term" value="P:intracellular sterol transport"/>
    <property type="evidence" value="ECO:0007669"/>
    <property type="project" value="UniProtKB-UniRule"/>
</dbReference>
<dbReference type="PANTHER" id="PTHR14467:SF0">
    <property type="entry name" value="PROTEIN ARV1"/>
    <property type="match status" value="1"/>
</dbReference>
<evidence type="ECO:0000256" key="10">
    <source>
        <dbReference type="RuleBase" id="RU368065"/>
    </source>
</evidence>
<reference evidence="12" key="1">
    <citation type="submission" date="2009-11" db="EMBL/GenBank/DDBJ databases">
        <authorList>
            <consortium name="The Broad Institute Genome Sequencing Platform"/>
            <person name="Ward D."/>
            <person name="Feldgarden M."/>
            <person name="Earl A."/>
            <person name="Young S.K."/>
            <person name="Zeng Q."/>
            <person name="Koehrsen M."/>
            <person name="Alvarado L."/>
            <person name="Berlin A."/>
            <person name="Bochicchio J."/>
            <person name="Borenstein D."/>
            <person name="Chapman S.B."/>
            <person name="Chen Z."/>
            <person name="Engels R."/>
            <person name="Freedman E."/>
            <person name="Gellesch M."/>
            <person name="Goldberg J."/>
            <person name="Griggs A."/>
            <person name="Gujja S."/>
            <person name="Heilman E."/>
            <person name="Heiman D."/>
            <person name="Hepburn T."/>
            <person name="Howarth C."/>
            <person name="Jen D."/>
            <person name="Larson L."/>
            <person name="Lewis B."/>
            <person name="Mehta T."/>
            <person name="Park D."/>
            <person name="Pearson M."/>
            <person name="Roberts A."/>
            <person name="Saif S."/>
            <person name="Shea T."/>
            <person name="Shenoy N."/>
            <person name="Sisk P."/>
            <person name="Stolte C."/>
            <person name="Sykes S."/>
            <person name="Thomson T."/>
            <person name="Walk T."/>
            <person name="White J."/>
            <person name="Yandava C."/>
            <person name="Izard J."/>
            <person name="Baranova O.V."/>
            <person name="Blanton J.M."/>
            <person name="Tanner A.C."/>
            <person name="Dewhirst F.E."/>
            <person name="Haas B."/>
            <person name="Nusbaum C."/>
            <person name="Birren B."/>
        </authorList>
    </citation>
    <scope>NUCLEOTIDE SEQUENCE [LARGE SCALE GENOMIC DNA]</scope>
    <source>
        <strain evidence="12">1-1 BBBD Race 1</strain>
    </source>
</reference>
<dbReference type="GO" id="GO:0000139">
    <property type="term" value="C:Golgi membrane"/>
    <property type="evidence" value="ECO:0007669"/>
    <property type="project" value="UniProtKB-SubCell"/>
</dbReference>
<comment type="function">
    <text evidence="10">Mediator of sterol homeostasis involved in sterol uptake, trafficking and distribution into membranes.</text>
</comment>
<keyword evidence="8 10" id="KW-0443">Lipid metabolism</keyword>
<keyword evidence="9 10" id="KW-0472">Membrane</keyword>
<dbReference type="EnsemblFungi" id="PTTG_05950-t43_1">
    <property type="protein sequence ID" value="PTTG_05950-t43_1-p1"/>
    <property type="gene ID" value="PTTG_05950"/>
</dbReference>
<comment type="function">
    <text evidence="10">Regulates also the sphingolipid metabolism.</text>
</comment>
<evidence type="ECO:0000256" key="6">
    <source>
        <dbReference type="ARBA" id="ARBA00022989"/>
    </source>
</evidence>
<keyword evidence="4 10" id="KW-0812">Transmembrane</keyword>
<evidence type="ECO:0000256" key="4">
    <source>
        <dbReference type="ARBA" id="ARBA00022692"/>
    </source>
</evidence>
<evidence type="ECO:0000256" key="8">
    <source>
        <dbReference type="ARBA" id="ARBA00023098"/>
    </source>
</evidence>
<keyword evidence="10" id="KW-0333">Golgi apparatus</keyword>
<dbReference type="GO" id="GO:0032541">
    <property type="term" value="C:cortical endoplasmic reticulum"/>
    <property type="evidence" value="ECO:0007669"/>
    <property type="project" value="TreeGrafter"/>
</dbReference>
<dbReference type="OrthoDB" id="2499182at2759"/>
<evidence type="ECO:0000256" key="9">
    <source>
        <dbReference type="ARBA" id="ARBA00023136"/>
    </source>
</evidence>
<reference evidence="12" key="2">
    <citation type="submission" date="2016-05" db="EMBL/GenBank/DDBJ databases">
        <title>Comparative analysis highlights variable genome content of wheat rusts and divergence of the mating loci.</title>
        <authorList>
            <person name="Cuomo C.A."/>
            <person name="Bakkeren G."/>
            <person name="Szabo L."/>
            <person name="Khalil H."/>
            <person name="Joly D."/>
            <person name="Goldberg J."/>
            <person name="Young S."/>
            <person name="Zeng Q."/>
            <person name="Fellers J."/>
        </authorList>
    </citation>
    <scope>NUCLEOTIDE SEQUENCE [LARGE SCALE GENOMIC DNA]</scope>
    <source>
        <strain evidence="12">1-1 BBBD Race 1</strain>
    </source>
</reference>
<dbReference type="PANTHER" id="PTHR14467">
    <property type="entry name" value="ARV1"/>
    <property type="match status" value="1"/>
</dbReference>
<evidence type="ECO:0000313" key="12">
    <source>
        <dbReference type="EMBL" id="OAW00112.1"/>
    </source>
</evidence>
<dbReference type="VEuPathDB" id="FungiDB:PTTG_05950"/>
<dbReference type="Proteomes" id="UP000005240">
    <property type="component" value="Unassembled WGS sequence"/>
</dbReference>
<reference evidence="13 14" key="3">
    <citation type="journal article" date="2017" name="G3 (Bethesda)">
        <title>Comparative analysis highlights variable genome content of wheat rusts and divergence of the mating loci.</title>
        <authorList>
            <person name="Cuomo C.A."/>
            <person name="Bakkeren G."/>
            <person name="Khalil H.B."/>
            <person name="Panwar V."/>
            <person name="Joly D."/>
            <person name="Linning R."/>
            <person name="Sakthikumar S."/>
            <person name="Song X."/>
            <person name="Adiconis X."/>
            <person name="Fan L."/>
            <person name="Goldberg J.M."/>
            <person name="Levin J.Z."/>
            <person name="Young S."/>
            <person name="Zeng Q."/>
            <person name="Anikster Y."/>
            <person name="Bruce M."/>
            <person name="Wang M."/>
            <person name="Yin C."/>
            <person name="McCallum B."/>
            <person name="Szabo L.J."/>
            <person name="Hulbert S."/>
            <person name="Chen X."/>
            <person name="Fellers J.P."/>
        </authorList>
    </citation>
    <scope>NUCLEOTIDE SEQUENCE</scope>
    <source>
        <strain evidence="14">Isolate 1-1 / race 1 (BBBD)</strain>
        <strain evidence="13">isolate 1-1 / race 1 (BBBD)</strain>
    </source>
</reference>
<organism evidence="12">
    <name type="scientific">Puccinia triticina (isolate 1-1 / race 1 (BBBD))</name>
    <name type="common">Brown leaf rust fungus</name>
    <dbReference type="NCBI Taxonomy" id="630390"/>
    <lineage>
        <taxon>Eukaryota</taxon>
        <taxon>Fungi</taxon>
        <taxon>Dikarya</taxon>
        <taxon>Basidiomycota</taxon>
        <taxon>Pucciniomycotina</taxon>
        <taxon>Pucciniomycetes</taxon>
        <taxon>Pucciniales</taxon>
        <taxon>Pucciniaceae</taxon>
        <taxon>Puccinia</taxon>
    </lineage>
</organism>
<evidence type="ECO:0000256" key="3">
    <source>
        <dbReference type="ARBA" id="ARBA00022448"/>
    </source>
</evidence>
<comment type="similarity">
    <text evidence="2 10">Belongs to the ARV1 family.</text>
</comment>
<dbReference type="InterPro" id="IPR007290">
    <property type="entry name" value="Arv1"/>
</dbReference>
<evidence type="ECO:0000256" key="1">
    <source>
        <dbReference type="ARBA" id="ARBA00004477"/>
    </source>
</evidence>
<reference evidence="13" key="4">
    <citation type="submission" date="2025-05" db="UniProtKB">
        <authorList>
            <consortium name="EnsemblFungi"/>
        </authorList>
    </citation>
    <scope>IDENTIFICATION</scope>
    <source>
        <strain evidence="13">isolate 1-1 / race 1 (BBBD)</strain>
    </source>
</reference>
<keyword evidence="6 10" id="KW-1133">Transmembrane helix</keyword>
<dbReference type="Pfam" id="PF04161">
    <property type="entry name" value="Arv1"/>
    <property type="match status" value="1"/>
</dbReference>
<accession>A0A0C4EYP8</accession>
<dbReference type="GO" id="GO:0005789">
    <property type="term" value="C:endoplasmic reticulum membrane"/>
    <property type="evidence" value="ECO:0007669"/>
    <property type="project" value="UniProtKB-SubCell"/>
</dbReference>
<keyword evidence="14" id="KW-1185">Reference proteome</keyword>
<keyword evidence="3 10" id="KW-0813">Transport</keyword>
<keyword evidence="10" id="KW-0746">Sphingolipid metabolism</keyword>
<dbReference type="GO" id="GO:0006665">
    <property type="term" value="P:sphingolipid metabolic process"/>
    <property type="evidence" value="ECO:0007669"/>
    <property type="project" value="UniProtKB-UniRule"/>
</dbReference>
<dbReference type="STRING" id="630390.A0A0C4EYP8"/>
<feature type="region of interest" description="Disordered" evidence="11">
    <location>
        <begin position="76"/>
        <end position="102"/>
    </location>
</feature>
<keyword evidence="5 10" id="KW-0256">Endoplasmic reticulum</keyword>
<sequence>MPSNRCVTCGIPVKYLFTEYGQDNFVLEICSNCKKFTDPYIEQSSIILILDLFLLKPQVYYHLLFNTNHSYQSFNSQLPSPPVPPATSIQDDANPSRSEPAGHGNLKVFNRVHLKLSFLIYGLILILESSFQALDDLYPGDLFLNSNPIKRILLKLLGLLFHIFNLIFTAAIISRFVNCGGRYHCQDPNKQDILNSIRAIIISFSPGIVLYVTIMIFQNSYGTRPPPQLFSPAQNIYSSKLVHAVRTHLGYDISGMFDEIAGIDMDQLGSTKLKQYLIRNFLGSLSCSVGIAVSYGQSWTFGFVVLCCCSIQERLLTSLFHPLDFLAHL</sequence>
<gene>
    <name evidence="12" type="ORF">PTTG_05950</name>
</gene>
<feature type="transmembrane region" description="Helical" evidence="10">
    <location>
        <begin position="154"/>
        <end position="177"/>
    </location>
</feature>
<feature type="compositionally biased region" description="Polar residues" evidence="11">
    <location>
        <begin position="87"/>
        <end position="97"/>
    </location>
</feature>
<dbReference type="OMA" id="VTIMIFQ"/>
<comment type="subcellular location">
    <subcellularLocation>
        <location evidence="1 10">Endoplasmic reticulum membrane</location>
        <topology evidence="1 10">Multi-pass membrane protein</topology>
    </subcellularLocation>
    <subcellularLocation>
        <location evidence="10">Golgi apparatus membrane</location>
        <topology evidence="10">Multi-pass membrane protein</topology>
    </subcellularLocation>
</comment>
<feature type="transmembrane region" description="Helical" evidence="10">
    <location>
        <begin position="197"/>
        <end position="217"/>
    </location>
</feature>
<evidence type="ECO:0000313" key="14">
    <source>
        <dbReference type="Proteomes" id="UP000005240"/>
    </source>
</evidence>
<evidence type="ECO:0000256" key="11">
    <source>
        <dbReference type="SAM" id="MobiDB-lite"/>
    </source>
</evidence>
<evidence type="ECO:0000256" key="5">
    <source>
        <dbReference type="ARBA" id="ARBA00022824"/>
    </source>
</evidence>
<evidence type="ECO:0000256" key="2">
    <source>
        <dbReference type="ARBA" id="ARBA00009187"/>
    </source>
</evidence>
<dbReference type="EMBL" id="ADAS02000001">
    <property type="protein sequence ID" value="OAW00112.1"/>
    <property type="molecule type" value="Genomic_DNA"/>
</dbReference>
<dbReference type="GO" id="GO:0097036">
    <property type="term" value="P:regulation of plasma membrane sterol distribution"/>
    <property type="evidence" value="ECO:0007669"/>
    <property type="project" value="UniProtKB-UniRule"/>
</dbReference>
<keyword evidence="7 10" id="KW-0445">Lipid transport</keyword>